<dbReference type="EMBL" id="CADEAL010004030">
    <property type="protein sequence ID" value="CAB1449864.1"/>
    <property type="molecule type" value="Genomic_DNA"/>
</dbReference>
<organism evidence="2 3">
    <name type="scientific">Pleuronectes platessa</name>
    <name type="common">European plaice</name>
    <dbReference type="NCBI Taxonomy" id="8262"/>
    <lineage>
        <taxon>Eukaryota</taxon>
        <taxon>Metazoa</taxon>
        <taxon>Chordata</taxon>
        <taxon>Craniata</taxon>
        <taxon>Vertebrata</taxon>
        <taxon>Euteleostomi</taxon>
        <taxon>Actinopterygii</taxon>
        <taxon>Neopterygii</taxon>
        <taxon>Teleostei</taxon>
        <taxon>Neoteleostei</taxon>
        <taxon>Acanthomorphata</taxon>
        <taxon>Carangaria</taxon>
        <taxon>Pleuronectiformes</taxon>
        <taxon>Pleuronectoidei</taxon>
        <taxon>Pleuronectidae</taxon>
        <taxon>Pleuronectes</taxon>
    </lineage>
</organism>
<accession>A0A9N7Z5T2</accession>
<name>A0A9N7Z5T2_PLEPL</name>
<keyword evidence="3" id="KW-1185">Reference proteome</keyword>
<comment type="caution">
    <text evidence="2">The sequence shown here is derived from an EMBL/GenBank/DDBJ whole genome shotgun (WGS) entry which is preliminary data.</text>
</comment>
<dbReference type="Proteomes" id="UP001153269">
    <property type="component" value="Unassembled WGS sequence"/>
</dbReference>
<feature type="region of interest" description="Disordered" evidence="1">
    <location>
        <begin position="94"/>
        <end position="121"/>
    </location>
</feature>
<dbReference type="AlphaFoldDB" id="A0A9N7Z5T2"/>
<protein>
    <submittedName>
        <fullName evidence="2">Uncharacterized protein</fullName>
    </submittedName>
</protein>
<feature type="compositionally biased region" description="Basic and acidic residues" evidence="1">
    <location>
        <begin position="98"/>
        <end position="121"/>
    </location>
</feature>
<proteinExistence type="predicted"/>
<reference evidence="2" key="1">
    <citation type="submission" date="2020-03" db="EMBL/GenBank/DDBJ databases">
        <authorList>
            <person name="Weist P."/>
        </authorList>
    </citation>
    <scope>NUCLEOTIDE SEQUENCE</scope>
</reference>
<evidence type="ECO:0000313" key="2">
    <source>
        <dbReference type="EMBL" id="CAB1449864.1"/>
    </source>
</evidence>
<evidence type="ECO:0000313" key="3">
    <source>
        <dbReference type="Proteomes" id="UP001153269"/>
    </source>
</evidence>
<gene>
    <name evidence="2" type="ORF">PLEPLA_LOCUS37550</name>
</gene>
<evidence type="ECO:0000256" key="1">
    <source>
        <dbReference type="SAM" id="MobiDB-lite"/>
    </source>
</evidence>
<sequence>MKKKSKQQQQRTQGFGRMRACSCLLDRIRGQADQEEKKRDVSVPQTIQLPPSARSIRKLPSCKLLHVRLGRFRTSEGGKQPDLKVTGYRHLPITAARPGDRPEDTGLPHEGRDFLSNKAVE</sequence>